<dbReference type="InterPro" id="IPR050595">
    <property type="entry name" value="Bact_response_regulator"/>
</dbReference>
<feature type="domain" description="Response regulatory" evidence="3">
    <location>
        <begin position="2"/>
        <end position="120"/>
    </location>
</feature>
<dbReference type="OrthoDB" id="9789181at2"/>
<evidence type="ECO:0000256" key="2">
    <source>
        <dbReference type="PROSITE-ProRule" id="PRU00169"/>
    </source>
</evidence>
<dbReference type="InterPro" id="IPR011006">
    <property type="entry name" value="CheY-like_superfamily"/>
</dbReference>
<dbReference type="Gene3D" id="3.40.50.2300">
    <property type="match status" value="1"/>
</dbReference>
<gene>
    <name evidence="4" type="ORF">SAMN05444008_105156</name>
</gene>
<dbReference type="PROSITE" id="PS50110">
    <property type="entry name" value="RESPONSE_REGULATORY"/>
    <property type="match status" value="1"/>
</dbReference>
<dbReference type="Proteomes" id="UP000184368">
    <property type="component" value="Unassembled WGS sequence"/>
</dbReference>
<name>A0A1M4ZBR2_9BACT</name>
<organism evidence="4 5">
    <name type="scientific">Cnuella takakiae</name>
    <dbReference type="NCBI Taxonomy" id="1302690"/>
    <lineage>
        <taxon>Bacteria</taxon>
        <taxon>Pseudomonadati</taxon>
        <taxon>Bacteroidota</taxon>
        <taxon>Chitinophagia</taxon>
        <taxon>Chitinophagales</taxon>
        <taxon>Chitinophagaceae</taxon>
        <taxon>Cnuella</taxon>
    </lineage>
</organism>
<dbReference type="EMBL" id="FQUO01000005">
    <property type="protein sequence ID" value="SHF15222.1"/>
    <property type="molecule type" value="Genomic_DNA"/>
</dbReference>
<evidence type="ECO:0000313" key="4">
    <source>
        <dbReference type="EMBL" id="SHF15222.1"/>
    </source>
</evidence>
<evidence type="ECO:0000259" key="3">
    <source>
        <dbReference type="PROSITE" id="PS50110"/>
    </source>
</evidence>
<keyword evidence="5" id="KW-1185">Reference proteome</keyword>
<dbReference type="STRING" id="1302690.BUE76_22055"/>
<comment type="caution">
    <text evidence="2">Lacks conserved residue(s) required for the propagation of feature annotation.</text>
</comment>
<accession>A0A1M4ZBR2</accession>
<keyword evidence="1" id="KW-0597">Phosphoprotein</keyword>
<evidence type="ECO:0000256" key="1">
    <source>
        <dbReference type="ARBA" id="ARBA00022553"/>
    </source>
</evidence>
<dbReference type="SUPFAM" id="SSF52172">
    <property type="entry name" value="CheY-like"/>
    <property type="match status" value="1"/>
</dbReference>
<protein>
    <submittedName>
        <fullName evidence="4">Response regulator receiver domain-containing protein</fullName>
    </submittedName>
</protein>
<dbReference type="Pfam" id="PF00072">
    <property type="entry name" value="Response_reg"/>
    <property type="match status" value="1"/>
</dbReference>
<dbReference type="PANTHER" id="PTHR44591">
    <property type="entry name" value="STRESS RESPONSE REGULATOR PROTEIN 1"/>
    <property type="match status" value="1"/>
</dbReference>
<dbReference type="InterPro" id="IPR001789">
    <property type="entry name" value="Sig_transdc_resp-reg_receiver"/>
</dbReference>
<reference evidence="4 5" key="1">
    <citation type="submission" date="2016-11" db="EMBL/GenBank/DDBJ databases">
        <authorList>
            <person name="Jaros S."/>
            <person name="Januszkiewicz K."/>
            <person name="Wedrychowicz H."/>
        </authorList>
    </citation>
    <scope>NUCLEOTIDE SEQUENCE [LARGE SCALE GENOMIC DNA]</scope>
    <source>
        <strain evidence="4 5">DSM 26897</strain>
    </source>
</reference>
<dbReference type="AlphaFoldDB" id="A0A1M4ZBR2"/>
<sequence>MLILIVDDNSTELAITDMLLKERLPGVQTLHATNGCEMLNLLDSSSASIGKLPDLILVELYLPNFDGWQAVQNLRDRPTFKELPVAFYSRTKNPKNYLLASRLNTPLFMKGDRLIDHAKSINNLVNWYSGLVTVGDLDNK</sequence>
<dbReference type="RefSeq" id="WP_073041886.1">
    <property type="nucleotide sequence ID" value="NZ_FQUO01000005.1"/>
</dbReference>
<dbReference type="GO" id="GO:0000160">
    <property type="term" value="P:phosphorelay signal transduction system"/>
    <property type="evidence" value="ECO:0007669"/>
    <property type="project" value="InterPro"/>
</dbReference>
<dbReference type="PANTHER" id="PTHR44591:SF3">
    <property type="entry name" value="RESPONSE REGULATORY DOMAIN-CONTAINING PROTEIN"/>
    <property type="match status" value="1"/>
</dbReference>
<evidence type="ECO:0000313" key="5">
    <source>
        <dbReference type="Proteomes" id="UP000184368"/>
    </source>
</evidence>
<proteinExistence type="predicted"/>